<dbReference type="Proteomes" id="UP001597046">
    <property type="component" value="Unassembled WGS sequence"/>
</dbReference>
<feature type="compositionally biased region" description="Gly residues" evidence="1">
    <location>
        <begin position="51"/>
        <end position="63"/>
    </location>
</feature>
<dbReference type="RefSeq" id="WP_386054375.1">
    <property type="nucleotide sequence ID" value="NZ_JBHTKH010000017.1"/>
</dbReference>
<evidence type="ECO:0000313" key="2">
    <source>
        <dbReference type="EMBL" id="MFD1056315.1"/>
    </source>
</evidence>
<organism evidence="2 3">
    <name type="scientific">Terrabacter terrigena</name>
    <dbReference type="NCBI Taxonomy" id="574718"/>
    <lineage>
        <taxon>Bacteria</taxon>
        <taxon>Bacillati</taxon>
        <taxon>Actinomycetota</taxon>
        <taxon>Actinomycetes</taxon>
        <taxon>Micrococcales</taxon>
        <taxon>Intrasporangiaceae</taxon>
        <taxon>Terrabacter</taxon>
    </lineage>
</organism>
<dbReference type="EMBL" id="JBHTKH010000017">
    <property type="protein sequence ID" value="MFD1056315.1"/>
    <property type="molecule type" value="Genomic_DNA"/>
</dbReference>
<evidence type="ECO:0000256" key="1">
    <source>
        <dbReference type="SAM" id="MobiDB-lite"/>
    </source>
</evidence>
<protein>
    <recommendedName>
        <fullName evidence="4">Secreted protein</fullName>
    </recommendedName>
</protein>
<comment type="caution">
    <text evidence="2">The sequence shown here is derived from an EMBL/GenBank/DDBJ whole genome shotgun (WGS) entry which is preliminary data.</text>
</comment>
<evidence type="ECO:0008006" key="4">
    <source>
        <dbReference type="Google" id="ProtNLM"/>
    </source>
</evidence>
<feature type="region of interest" description="Disordered" evidence="1">
    <location>
        <begin position="314"/>
        <end position="339"/>
    </location>
</feature>
<feature type="region of interest" description="Disordered" evidence="1">
    <location>
        <begin position="44"/>
        <end position="79"/>
    </location>
</feature>
<gene>
    <name evidence="2" type="ORF">ACFQ2V_18540</name>
</gene>
<reference evidence="3" key="1">
    <citation type="journal article" date="2019" name="Int. J. Syst. Evol. Microbiol.">
        <title>The Global Catalogue of Microorganisms (GCM) 10K type strain sequencing project: providing services to taxonomists for standard genome sequencing and annotation.</title>
        <authorList>
            <consortium name="The Broad Institute Genomics Platform"/>
            <consortium name="The Broad Institute Genome Sequencing Center for Infectious Disease"/>
            <person name="Wu L."/>
            <person name="Ma J."/>
        </authorList>
    </citation>
    <scope>NUCLEOTIDE SEQUENCE [LARGE SCALE GENOMIC DNA]</scope>
    <source>
        <strain evidence="3">CCUG 57508</strain>
    </source>
</reference>
<accession>A0ABW3N3I8</accession>
<proteinExistence type="predicted"/>
<feature type="compositionally biased region" description="Low complexity" evidence="1">
    <location>
        <begin position="314"/>
        <end position="324"/>
    </location>
</feature>
<evidence type="ECO:0000313" key="3">
    <source>
        <dbReference type="Proteomes" id="UP001597046"/>
    </source>
</evidence>
<sequence length="339" mass="33999">MSAAGRFARLGTPSRVAGFVLGLGALFGGALAIGAAVGPSAAKVADAGSSTGHGTGHGTGGSGSATSSPSASMSGGASMPGGLRVAQDGYALRLGATRATAGTAVPMWFTVTGPGGAPVTAFDMQHEKRLHLIAVRRDQSGFQHVHPTLAADGTWSTTLDLTPGTWRLFADFKASGGTPLTLGSDLSVAGAFEPVPAAAPSRTAVVDGYTVTLTGDLVAGRDARLGLTVTKDGRPVTDLDPYLGAYGHLVALRDGDLAYLHVHPDGEPGDGRTTAGPEVVFHTPVPTAGGYRLHLDFQHQGVVRTASFVVAASEAPDAAPASTPAPEPTQTGDSDGHGH</sequence>
<name>A0ABW3N3I8_9MICO</name>
<feature type="compositionally biased region" description="Low complexity" evidence="1">
    <location>
        <begin position="64"/>
        <end position="79"/>
    </location>
</feature>
<keyword evidence="3" id="KW-1185">Reference proteome</keyword>